<sequence>MLLREQSDAHSDLSSDAARRLGACGGVS</sequence>
<accession>C4J7Z1</accession>
<protein>
    <submittedName>
        <fullName evidence="1">Uncharacterized protein</fullName>
    </submittedName>
</protein>
<proteinExistence type="evidence at transcript level"/>
<organism evidence="1">
    <name type="scientific">Zea mays</name>
    <name type="common">Maize</name>
    <dbReference type="NCBI Taxonomy" id="4577"/>
    <lineage>
        <taxon>Eukaryota</taxon>
        <taxon>Viridiplantae</taxon>
        <taxon>Streptophyta</taxon>
        <taxon>Embryophyta</taxon>
        <taxon>Tracheophyta</taxon>
        <taxon>Spermatophyta</taxon>
        <taxon>Magnoliopsida</taxon>
        <taxon>Liliopsida</taxon>
        <taxon>Poales</taxon>
        <taxon>Poaceae</taxon>
        <taxon>PACMAD clade</taxon>
        <taxon>Panicoideae</taxon>
        <taxon>Andropogonodae</taxon>
        <taxon>Andropogoneae</taxon>
        <taxon>Tripsacinae</taxon>
        <taxon>Zea</taxon>
    </lineage>
</organism>
<evidence type="ECO:0000313" key="1">
    <source>
        <dbReference type="EMBL" id="ACR37291.1"/>
    </source>
</evidence>
<name>C4J7Z1_MAIZE</name>
<dbReference type="EMBL" id="BT086938">
    <property type="protein sequence ID" value="ACR37291.1"/>
    <property type="molecule type" value="mRNA"/>
</dbReference>
<dbReference type="AlphaFoldDB" id="C4J7Z1"/>
<reference evidence="1" key="1">
    <citation type="journal article" date="2009" name="PLoS Genet.">
        <title>Sequencing, mapping, and analysis of 27,455 maize full-length cDNAs.</title>
        <authorList>
            <person name="Soderlund C."/>
            <person name="Descour A."/>
            <person name="Kudrna D."/>
            <person name="Bomhoff M."/>
            <person name="Boyd L."/>
            <person name="Currie J."/>
            <person name="Angelova A."/>
            <person name="Collura K."/>
            <person name="Wissotski M."/>
            <person name="Ashley E."/>
            <person name="Morrow D."/>
            <person name="Fernandes J."/>
            <person name="Walbot V."/>
            <person name="Yu Y."/>
        </authorList>
    </citation>
    <scope>NUCLEOTIDE SEQUENCE</scope>
    <source>
        <strain evidence="1">B73</strain>
    </source>
</reference>
<reference evidence="1" key="2">
    <citation type="submission" date="2012-06" db="EMBL/GenBank/DDBJ databases">
        <authorList>
            <person name="Yu Y."/>
            <person name="Currie J."/>
            <person name="Lomeli R."/>
            <person name="Angelova A."/>
            <person name="Collura K."/>
            <person name="Wissotski M."/>
            <person name="Campos D."/>
            <person name="Kudrna D."/>
            <person name="Golser W."/>
            <person name="Ashely E."/>
            <person name="Descour A."/>
            <person name="Fernandes J."/>
            <person name="Soderlund C."/>
            <person name="Walbot V."/>
        </authorList>
    </citation>
    <scope>NUCLEOTIDE SEQUENCE</scope>
    <source>
        <strain evidence="1">B73</strain>
    </source>
</reference>